<dbReference type="RefSeq" id="WP_312866966.1">
    <property type="nucleotide sequence ID" value="NZ_JACHJL010000011.1"/>
</dbReference>
<comment type="caution">
    <text evidence="1">The sequence shown here is derived from an EMBL/GenBank/DDBJ whole genome shotgun (WGS) entry which is preliminary data.</text>
</comment>
<name>A0A7W9QBN8_9ACTN</name>
<evidence type="ECO:0000313" key="1">
    <source>
        <dbReference type="EMBL" id="MBB5937283.1"/>
    </source>
</evidence>
<gene>
    <name evidence="1" type="ORF">FHS42_004362</name>
</gene>
<protein>
    <submittedName>
        <fullName evidence="1">Uncharacterized protein</fullName>
    </submittedName>
</protein>
<accession>A0A7W9QBN8</accession>
<sequence length="86" mass="9655">MTEELAPEDVLTQQTTAEEANVILRGGPAAEFPDHERIRYVPDPRSTLKLPRGNHYAHFAPTTETIPHGTHDLQVFLWTGTTYVAE</sequence>
<dbReference type="InterPro" id="IPR046030">
    <property type="entry name" value="DUF5988"/>
</dbReference>
<proteinExistence type="predicted"/>
<reference evidence="1 2" key="1">
    <citation type="submission" date="2020-08" db="EMBL/GenBank/DDBJ databases">
        <title>Genomic Encyclopedia of Type Strains, Phase III (KMG-III): the genomes of soil and plant-associated and newly described type strains.</title>
        <authorList>
            <person name="Whitman W."/>
        </authorList>
    </citation>
    <scope>NUCLEOTIDE SEQUENCE [LARGE SCALE GENOMIC DNA]</scope>
    <source>
        <strain evidence="1 2">CECT 8305</strain>
    </source>
</reference>
<evidence type="ECO:0000313" key="2">
    <source>
        <dbReference type="Proteomes" id="UP000588098"/>
    </source>
</evidence>
<organism evidence="1 2">
    <name type="scientific">Streptomyces zagrosensis</name>
    <dbReference type="NCBI Taxonomy" id="1042984"/>
    <lineage>
        <taxon>Bacteria</taxon>
        <taxon>Bacillati</taxon>
        <taxon>Actinomycetota</taxon>
        <taxon>Actinomycetes</taxon>
        <taxon>Kitasatosporales</taxon>
        <taxon>Streptomycetaceae</taxon>
        <taxon>Streptomyces</taxon>
    </lineage>
</organism>
<dbReference type="EMBL" id="JACHJL010000011">
    <property type="protein sequence ID" value="MBB5937283.1"/>
    <property type="molecule type" value="Genomic_DNA"/>
</dbReference>
<dbReference type="Proteomes" id="UP000588098">
    <property type="component" value="Unassembled WGS sequence"/>
</dbReference>
<dbReference type="Pfam" id="PF19450">
    <property type="entry name" value="DUF5988"/>
    <property type="match status" value="1"/>
</dbReference>
<dbReference type="AlphaFoldDB" id="A0A7W9QBN8"/>
<keyword evidence="2" id="KW-1185">Reference proteome</keyword>